<keyword evidence="4" id="KW-0175">Coiled coil</keyword>
<sequence length="293" mass="34631">MEEVEKLIKEGKYKDALNLVKGQEDSPIKFYYLALIYFKSGKLKEALRFAEKAKRTGSEPRFSTLYAYILYSLGYERQDVELLEKALKEMQKALMTNKQLENDYEFLYYMANTLYELEKYNEALDAVNKALAIKEDESLHKLKGDILFKLGKYEDAIKEYEKSIEKDENLYAIGFTYYKMGEYKKALEYLDKAIAINPENPYYYETKAEVLLELEKKDEAMKEINKALEIDPENPYLVSIEVEILSHLDQKKALKIAQDYIKYFEEYRDIFCEDIKDKKVKDDVKKEIEILCP</sequence>
<evidence type="ECO:0000256" key="3">
    <source>
        <dbReference type="PROSITE-ProRule" id="PRU00339"/>
    </source>
</evidence>
<evidence type="ECO:0000313" key="5">
    <source>
        <dbReference type="EMBL" id="QGR18541.1"/>
    </source>
</evidence>
<feature type="repeat" description="TPR" evidence="3">
    <location>
        <begin position="201"/>
        <end position="234"/>
    </location>
</feature>
<feature type="repeat" description="TPR" evidence="3">
    <location>
        <begin position="167"/>
        <end position="200"/>
    </location>
</feature>
<organism evidence="5 6">
    <name type="scientific">Stygiolobus azoricus</name>
    <dbReference type="NCBI Taxonomy" id="41675"/>
    <lineage>
        <taxon>Archaea</taxon>
        <taxon>Thermoproteota</taxon>
        <taxon>Thermoprotei</taxon>
        <taxon>Sulfolobales</taxon>
        <taxon>Sulfolobaceae</taxon>
        <taxon>Stygiolobus</taxon>
    </lineage>
</organism>
<reference evidence="5 6" key="1">
    <citation type="submission" date="2019-10" db="EMBL/GenBank/DDBJ databases">
        <title>Genome Sequences from Six Type Strain Members of the Archaeal Family Sulfolobaceae: Acidianus ambivalens, Acidianus infernus, Metallosphaera prunae, Stygiolobus azoricus, Sulfolobus metallicus, and Sulfurisphaera ohwakuensis.</title>
        <authorList>
            <person name="Counts J.A."/>
            <person name="Kelly R.M."/>
        </authorList>
    </citation>
    <scope>NUCLEOTIDE SEQUENCE [LARGE SCALE GENOMIC DNA]</scope>
    <source>
        <strain evidence="5 6">FC6</strain>
    </source>
</reference>
<dbReference type="Proteomes" id="UP000423396">
    <property type="component" value="Chromosome"/>
</dbReference>
<evidence type="ECO:0000256" key="2">
    <source>
        <dbReference type="ARBA" id="ARBA00022803"/>
    </source>
</evidence>
<keyword evidence="6" id="KW-1185">Reference proteome</keyword>
<evidence type="ECO:0000256" key="4">
    <source>
        <dbReference type="SAM" id="Coils"/>
    </source>
</evidence>
<dbReference type="PROSITE" id="PS50005">
    <property type="entry name" value="TPR"/>
    <property type="match status" value="3"/>
</dbReference>
<dbReference type="PROSITE" id="PS50293">
    <property type="entry name" value="TPR_REGION"/>
    <property type="match status" value="1"/>
</dbReference>
<evidence type="ECO:0000256" key="1">
    <source>
        <dbReference type="ARBA" id="ARBA00022737"/>
    </source>
</evidence>
<dbReference type="SMART" id="SM00028">
    <property type="entry name" value="TPR"/>
    <property type="match status" value="6"/>
</dbReference>
<feature type="repeat" description="TPR" evidence="3">
    <location>
        <begin position="104"/>
        <end position="137"/>
    </location>
</feature>
<dbReference type="KEGG" id="sazo:D1868_00035"/>
<dbReference type="OrthoDB" id="115601at2157"/>
<name>A0A650CKZ0_9CREN</name>
<dbReference type="PANTHER" id="PTHR44943">
    <property type="entry name" value="CELLULOSE SYNTHASE OPERON PROTEIN C"/>
    <property type="match status" value="1"/>
</dbReference>
<dbReference type="AlphaFoldDB" id="A0A650CKZ0"/>
<dbReference type="Gene3D" id="1.25.40.10">
    <property type="entry name" value="Tetratricopeptide repeat domain"/>
    <property type="match status" value="3"/>
</dbReference>
<dbReference type="RefSeq" id="WP_156004724.1">
    <property type="nucleotide sequence ID" value="NZ_CP045483.1"/>
</dbReference>
<dbReference type="EMBL" id="CP045483">
    <property type="protein sequence ID" value="QGR18541.1"/>
    <property type="molecule type" value="Genomic_DNA"/>
</dbReference>
<protein>
    <submittedName>
        <fullName evidence="5">Tetratricopeptide repeat protein</fullName>
    </submittedName>
</protein>
<evidence type="ECO:0000313" key="6">
    <source>
        <dbReference type="Proteomes" id="UP000423396"/>
    </source>
</evidence>
<keyword evidence="2 3" id="KW-0802">TPR repeat</keyword>
<proteinExistence type="predicted"/>
<dbReference type="PANTHER" id="PTHR44943:SF4">
    <property type="entry name" value="TPR REPEAT-CONTAINING PROTEIN MJ0798"/>
    <property type="match status" value="1"/>
</dbReference>
<gene>
    <name evidence="5" type="ORF">D1868_00035</name>
</gene>
<feature type="coiled-coil region" evidence="4">
    <location>
        <begin position="80"/>
        <end position="170"/>
    </location>
</feature>
<dbReference type="GeneID" id="42797417"/>
<dbReference type="InterPro" id="IPR051685">
    <property type="entry name" value="Ycf3/AcsC/BcsC/TPR_MFPF"/>
</dbReference>
<dbReference type="InterPro" id="IPR019734">
    <property type="entry name" value="TPR_rpt"/>
</dbReference>
<dbReference type="SUPFAM" id="SSF81901">
    <property type="entry name" value="HCP-like"/>
    <property type="match status" value="1"/>
</dbReference>
<accession>A0A650CKZ0</accession>
<dbReference type="Pfam" id="PF13429">
    <property type="entry name" value="TPR_15"/>
    <property type="match status" value="1"/>
</dbReference>
<dbReference type="InterPro" id="IPR011990">
    <property type="entry name" value="TPR-like_helical_dom_sf"/>
</dbReference>
<keyword evidence="1" id="KW-0677">Repeat</keyword>